<evidence type="ECO:0008006" key="4">
    <source>
        <dbReference type="Google" id="ProtNLM"/>
    </source>
</evidence>
<keyword evidence="1" id="KW-0812">Transmembrane</keyword>
<dbReference type="Proteomes" id="UP000254893">
    <property type="component" value="Unassembled WGS sequence"/>
</dbReference>
<evidence type="ECO:0000313" key="2">
    <source>
        <dbReference type="EMBL" id="SUJ01013.1"/>
    </source>
</evidence>
<gene>
    <name evidence="2" type="ORF">NCTC11388_00613</name>
</gene>
<feature type="transmembrane region" description="Helical" evidence="1">
    <location>
        <begin position="170"/>
        <end position="191"/>
    </location>
</feature>
<feature type="transmembrane region" description="Helical" evidence="1">
    <location>
        <begin position="7"/>
        <end position="28"/>
    </location>
</feature>
<reference evidence="2 3" key="1">
    <citation type="submission" date="2018-06" db="EMBL/GenBank/DDBJ databases">
        <authorList>
            <consortium name="Pathogen Informatics"/>
            <person name="Doyle S."/>
        </authorList>
    </citation>
    <scope>NUCLEOTIDE SEQUENCE [LARGE SCALE GENOMIC DNA]</scope>
    <source>
        <strain evidence="2 3">NCTC11388</strain>
    </source>
</reference>
<dbReference type="AlphaFoldDB" id="A0A380BGH4"/>
<organism evidence="2 3">
    <name type="scientific">Sphingobacterium spiritivorum</name>
    <name type="common">Flavobacterium spiritivorum</name>
    <dbReference type="NCBI Taxonomy" id="258"/>
    <lineage>
        <taxon>Bacteria</taxon>
        <taxon>Pseudomonadati</taxon>
        <taxon>Bacteroidota</taxon>
        <taxon>Sphingobacteriia</taxon>
        <taxon>Sphingobacteriales</taxon>
        <taxon>Sphingobacteriaceae</taxon>
        <taxon>Sphingobacterium</taxon>
    </lineage>
</organism>
<dbReference type="EMBL" id="UGYW01000002">
    <property type="protein sequence ID" value="SUJ01013.1"/>
    <property type="molecule type" value="Genomic_DNA"/>
</dbReference>
<evidence type="ECO:0000256" key="1">
    <source>
        <dbReference type="SAM" id="Phobius"/>
    </source>
</evidence>
<keyword evidence="1" id="KW-0472">Membrane</keyword>
<proteinExistence type="predicted"/>
<feature type="transmembrane region" description="Helical" evidence="1">
    <location>
        <begin position="40"/>
        <end position="61"/>
    </location>
</feature>
<feature type="transmembrane region" description="Helical" evidence="1">
    <location>
        <begin position="203"/>
        <end position="224"/>
    </location>
</feature>
<accession>A0A380BGH4</accession>
<evidence type="ECO:0000313" key="3">
    <source>
        <dbReference type="Proteomes" id="UP000254893"/>
    </source>
</evidence>
<sequence>MKQGMILFWLLYMLFFCIPFPIGLHLAIYDDSQLPSNSVLWSSVFLSLSVVIWIYLLSFYINQFLIKNVRTKQEISRIFQSGIRRVAVVTESAVVKYDDKRESNLMRIKLQFENRNGVSISDEQFFWDTKPYEYRFEKGKEVSVLLNDNPDKEPYFIMEEQRTRYNTSGVLIRVAILILFIAYIAGLYLYFYHRESKGYGWHFVSFTHPVVMTGFSMLVLVFLYKRLVKKFIFGRKGERSLLYSGAQAIARINQVRQTGLTVNDQPEVRFEVSFTDTKGQLRHAAYKKIVSLIDLSLIPRSGEINILYDTGKPENIIIPDLLAER</sequence>
<protein>
    <recommendedName>
        <fullName evidence="4">DUF3592 domain-containing protein</fullName>
    </recommendedName>
</protein>
<name>A0A380BGH4_SPHSI</name>
<keyword evidence="1" id="KW-1133">Transmembrane helix</keyword>